<gene>
    <name evidence="1" type="ORF">EV182_004260</name>
</gene>
<dbReference type="EMBL" id="JAMZIH010006411">
    <property type="protein sequence ID" value="KAJ1673949.1"/>
    <property type="molecule type" value="Genomic_DNA"/>
</dbReference>
<feature type="non-terminal residue" evidence="1">
    <location>
        <position position="397"/>
    </location>
</feature>
<keyword evidence="2" id="KW-1185">Reference proteome</keyword>
<comment type="caution">
    <text evidence="1">The sequence shown here is derived from an EMBL/GenBank/DDBJ whole genome shotgun (WGS) entry which is preliminary data.</text>
</comment>
<protein>
    <submittedName>
        <fullName evidence="1">Uncharacterized protein</fullName>
    </submittedName>
</protein>
<proteinExistence type="predicted"/>
<accession>A0ACC1HBK6</accession>
<dbReference type="Proteomes" id="UP001145114">
    <property type="component" value="Unassembled WGS sequence"/>
</dbReference>
<organism evidence="1 2">
    <name type="scientific">Spiromyces aspiralis</name>
    <dbReference type="NCBI Taxonomy" id="68401"/>
    <lineage>
        <taxon>Eukaryota</taxon>
        <taxon>Fungi</taxon>
        <taxon>Fungi incertae sedis</taxon>
        <taxon>Zoopagomycota</taxon>
        <taxon>Kickxellomycotina</taxon>
        <taxon>Kickxellomycetes</taxon>
        <taxon>Kickxellales</taxon>
        <taxon>Kickxellaceae</taxon>
        <taxon>Spiromyces</taxon>
    </lineage>
</organism>
<reference evidence="1" key="1">
    <citation type="submission" date="2022-06" db="EMBL/GenBank/DDBJ databases">
        <title>Phylogenomic reconstructions and comparative analyses of Kickxellomycotina fungi.</title>
        <authorList>
            <person name="Reynolds N.K."/>
            <person name="Stajich J.E."/>
            <person name="Barry K."/>
            <person name="Grigoriev I.V."/>
            <person name="Crous P."/>
            <person name="Smith M.E."/>
        </authorList>
    </citation>
    <scope>NUCLEOTIDE SEQUENCE</scope>
    <source>
        <strain evidence="1">RSA 2271</strain>
    </source>
</reference>
<evidence type="ECO:0000313" key="2">
    <source>
        <dbReference type="Proteomes" id="UP001145114"/>
    </source>
</evidence>
<name>A0ACC1HBK6_9FUNG</name>
<sequence>MPTLGSAWIACASFVISPIITRIHYPDQNRQRFLDSDGPAVITRIIVDSPYDESHAGVIKSAYVCAFNTAKDFPQNAKAFIAAGAVDPHMRLFDPSRQFELGEDLEFVRLVALRSVENMAELDEFVKAIEGAPQSLVAMIAFLAKADQVILEDNRLEVLHSLIWIVHVLLEKSGDLAAYCSTPRAILELFGIIEIVYNTADDLSNDEEEEETVGGQQIQGPTPRPPSSVTRLNRKVAEVTQILVTVSGVDQALPKFLDDQQLVSQLLSYLRSKPQKVVDTEHLIPLDEARLTAAALCLGNLARTDLQCKRLVEEHSDVIQSLIDSWLLDGGALGHVQARHALTGLLKNLSIPVENRATMIDLDLHVAASRFIDSAVPPLQVNCLSIIKLLTAQGVQA</sequence>
<evidence type="ECO:0000313" key="1">
    <source>
        <dbReference type="EMBL" id="KAJ1673949.1"/>
    </source>
</evidence>